<keyword evidence="4" id="KW-0544">Nucleosome core</keyword>
<feature type="compositionally biased region" description="Low complexity" evidence="5">
    <location>
        <begin position="436"/>
        <end position="446"/>
    </location>
</feature>
<feature type="compositionally biased region" description="Low complexity" evidence="5">
    <location>
        <begin position="455"/>
        <end position="465"/>
    </location>
</feature>
<dbReference type="GO" id="GO:0003677">
    <property type="term" value="F:DNA binding"/>
    <property type="evidence" value="ECO:0007669"/>
    <property type="project" value="InterPro"/>
</dbReference>
<evidence type="ECO:0000256" key="1">
    <source>
        <dbReference type="ARBA" id="ARBA00004286"/>
    </source>
</evidence>
<dbReference type="SMART" id="SM00428">
    <property type="entry name" value="H3"/>
    <property type="match status" value="1"/>
</dbReference>
<dbReference type="InterPro" id="IPR009072">
    <property type="entry name" value="Histone-fold"/>
</dbReference>
<dbReference type="PRINTS" id="PR00622">
    <property type="entry name" value="HISTONEH3"/>
</dbReference>
<reference evidence="7" key="1">
    <citation type="submission" date="2021-06" db="EMBL/GenBank/DDBJ databases">
        <authorList>
            <person name="Kallberg Y."/>
            <person name="Tangrot J."/>
            <person name="Rosling A."/>
        </authorList>
    </citation>
    <scope>NUCLEOTIDE SEQUENCE</scope>
    <source>
        <strain evidence="7">FL130A</strain>
    </source>
</reference>
<accession>A0A9N9CYA3</accession>
<protein>
    <submittedName>
        <fullName evidence="7">12699_t:CDS:1</fullName>
    </submittedName>
</protein>
<evidence type="ECO:0000256" key="3">
    <source>
        <dbReference type="ARBA" id="ARBA00022454"/>
    </source>
</evidence>
<feature type="region of interest" description="Disordered" evidence="5">
    <location>
        <begin position="556"/>
        <end position="578"/>
    </location>
</feature>
<keyword evidence="8" id="KW-1185">Reference proteome</keyword>
<sequence length="818" mass="89626">MARTKQTARKSTGGKAPRKQLATKAARKSAPATGGVKKPHRYRPGTVALREIRRYQKSTELLIRKLPFQRLVREIAQDFKTDLRFQSSAIGALQEAAEAYLVSLFEDTNLAAIHGQEQIPLSKKFYQMMMHTLDLANFPVTDTLKMLASLLEKITQANDQLNSSTAVTQSTSPSFTRFHARSVPSIDIYSYLARILKYCPTTNECFLSLLVYFDRMSKNALATTGKPFSIDSFNIHRLIISGIMVSSKFFSDVFFTNSRYAKVGGLPVSELNQLELEFLVLNEFRLAINIEELQRYGNQLLKHWVQEEEMKQGPLYENGLRFPTTNGIITSNGVSRWDSQHANTLNKRSRRITSTDDTNTSKGGGSKAMKEEDEQQQQQIPETPYFMRGHRRDSSISSTKSLNINNGPSYPLPSSPQPFSSNQQQGSNTPPVRINSYSGTSPNSSSAILTNNLPQQQSSSSSSASNTIINGSPMRSPFPSGVINNHHIHKPYPHHPHHQSQHQRSYSMGSTIKRANSSGSLLNMQRSRSRDFSDDLFHQRNSPKLLMNPEDHAYRTAAAPFPSGPSSNLNGSSSSSAVSSLAIPSSKYNGNGMTSNGNSLSTTSSNRNLSVLMRRMSHEYPLINPNNSSIKNGYQQNPNSYTYNNLYQSPNQSLPNTPSTNVPPPIPGVTFNPAATMAAAAHAAMSYARRASLALPPLPRHPITGFHNNSIPSPISPVPPPSNESMGPGMMRRGSVPSWSSNNISGAGGGGACLHSDTRNITQNGIGMTNGSTTLPIPMNSSAINGNGRVHMHGVNGMSNGNNMIPGSAPDLVRRSSW</sequence>
<dbReference type="PROSITE" id="PS00322">
    <property type="entry name" value="HISTONE_H3_1"/>
    <property type="match status" value="1"/>
</dbReference>
<dbReference type="CDD" id="cd22911">
    <property type="entry name" value="HFD_H3"/>
    <property type="match status" value="1"/>
</dbReference>
<feature type="region of interest" description="Disordered" evidence="5">
    <location>
        <begin position="339"/>
        <end position="508"/>
    </location>
</feature>
<evidence type="ECO:0000259" key="6">
    <source>
        <dbReference type="Pfam" id="PF00125"/>
    </source>
</evidence>
<dbReference type="AlphaFoldDB" id="A0A9N9CYA3"/>
<comment type="similarity">
    <text evidence="2">Belongs to the histone H3 family.</text>
</comment>
<feature type="region of interest" description="Disordered" evidence="5">
    <location>
        <begin position="799"/>
        <end position="818"/>
    </location>
</feature>
<dbReference type="GO" id="GO:0019901">
    <property type="term" value="F:protein kinase binding"/>
    <property type="evidence" value="ECO:0007669"/>
    <property type="project" value="InterPro"/>
</dbReference>
<evidence type="ECO:0000256" key="4">
    <source>
        <dbReference type="ARBA" id="ARBA00023269"/>
    </source>
</evidence>
<dbReference type="GO" id="GO:0000786">
    <property type="term" value="C:nucleosome"/>
    <property type="evidence" value="ECO:0007669"/>
    <property type="project" value="UniProtKB-KW"/>
</dbReference>
<dbReference type="PROSITE" id="PS00959">
    <property type="entry name" value="HISTONE_H3_2"/>
    <property type="match status" value="1"/>
</dbReference>
<dbReference type="InterPro" id="IPR000164">
    <property type="entry name" value="Histone_H3/CENP-A"/>
</dbReference>
<dbReference type="Pfam" id="PF00125">
    <property type="entry name" value="Histone"/>
    <property type="match status" value="1"/>
</dbReference>
<feature type="compositionally biased region" description="Basic residues" evidence="5">
    <location>
        <begin position="486"/>
        <end position="501"/>
    </location>
</feature>
<comment type="caution">
    <text evidence="7">The sequence shown here is derived from an EMBL/GenBank/DDBJ whole genome shotgun (WGS) entry which is preliminary data.</text>
</comment>
<comment type="subcellular location">
    <subcellularLocation>
        <location evidence="1">Chromosome</location>
    </subcellularLocation>
</comment>
<keyword evidence="4" id="KW-0238">DNA-binding</keyword>
<organism evidence="7 8">
    <name type="scientific">Ambispora leptoticha</name>
    <dbReference type="NCBI Taxonomy" id="144679"/>
    <lineage>
        <taxon>Eukaryota</taxon>
        <taxon>Fungi</taxon>
        <taxon>Fungi incertae sedis</taxon>
        <taxon>Mucoromycota</taxon>
        <taxon>Glomeromycotina</taxon>
        <taxon>Glomeromycetes</taxon>
        <taxon>Archaeosporales</taxon>
        <taxon>Ambisporaceae</taxon>
        <taxon>Ambispora</taxon>
    </lineage>
</organism>
<dbReference type="InterPro" id="IPR013922">
    <property type="entry name" value="Cyclin_PHO80-like"/>
</dbReference>
<dbReference type="GO" id="GO:0030527">
    <property type="term" value="F:structural constituent of chromatin"/>
    <property type="evidence" value="ECO:0007669"/>
    <property type="project" value="InterPro"/>
</dbReference>
<dbReference type="Proteomes" id="UP000789508">
    <property type="component" value="Unassembled WGS sequence"/>
</dbReference>
<dbReference type="GO" id="GO:0005654">
    <property type="term" value="C:nucleoplasm"/>
    <property type="evidence" value="ECO:0007669"/>
    <property type="project" value="UniProtKB-ARBA"/>
</dbReference>
<name>A0A9N9CYA3_9GLOM</name>
<dbReference type="OrthoDB" id="1060854at2759"/>
<dbReference type="Pfam" id="PF08613">
    <property type="entry name" value="Cyclin"/>
    <property type="match status" value="1"/>
</dbReference>
<feature type="non-terminal residue" evidence="7">
    <location>
        <position position="818"/>
    </location>
</feature>
<dbReference type="CDD" id="cd20558">
    <property type="entry name" value="CYCLIN_ScPCL7-like"/>
    <property type="match status" value="1"/>
</dbReference>
<feature type="region of interest" description="Disordered" evidence="5">
    <location>
        <begin position="1"/>
        <end position="43"/>
    </location>
</feature>
<feature type="compositionally biased region" description="Low complexity" evidence="5">
    <location>
        <begin position="417"/>
        <end position="427"/>
    </location>
</feature>
<dbReference type="Gene3D" id="1.10.20.10">
    <property type="entry name" value="Histone, subunit A"/>
    <property type="match status" value="1"/>
</dbReference>
<feature type="compositionally biased region" description="Polar residues" evidence="5">
    <location>
        <begin position="395"/>
        <end position="407"/>
    </location>
</feature>
<dbReference type="EMBL" id="CAJVPS010005833">
    <property type="protein sequence ID" value="CAG8619001.1"/>
    <property type="molecule type" value="Genomic_DNA"/>
</dbReference>
<evidence type="ECO:0000256" key="2">
    <source>
        <dbReference type="ARBA" id="ARBA00010343"/>
    </source>
</evidence>
<feature type="domain" description="Core Histone H2A/H2B/H3" evidence="6">
    <location>
        <begin position="44"/>
        <end position="115"/>
    </location>
</feature>
<dbReference type="Gene3D" id="1.10.472.10">
    <property type="entry name" value="Cyclin-like"/>
    <property type="match status" value="1"/>
</dbReference>
<dbReference type="PANTHER" id="PTHR11426">
    <property type="entry name" value="HISTONE H3"/>
    <property type="match status" value="1"/>
</dbReference>
<proteinExistence type="inferred from homology"/>
<keyword evidence="3" id="KW-0158">Chromosome</keyword>
<evidence type="ECO:0000313" key="8">
    <source>
        <dbReference type="Proteomes" id="UP000789508"/>
    </source>
</evidence>
<dbReference type="SUPFAM" id="SSF47113">
    <property type="entry name" value="Histone-fold"/>
    <property type="match status" value="1"/>
</dbReference>
<feature type="compositionally biased region" description="Low complexity" evidence="5">
    <location>
        <begin position="564"/>
        <end position="578"/>
    </location>
</feature>
<gene>
    <name evidence="7" type="ORF">ALEPTO_LOCUS8881</name>
</gene>
<dbReference type="InterPro" id="IPR007125">
    <property type="entry name" value="H2A/H2B/H3"/>
</dbReference>
<evidence type="ECO:0000256" key="5">
    <source>
        <dbReference type="SAM" id="MobiDB-lite"/>
    </source>
</evidence>
<evidence type="ECO:0000313" key="7">
    <source>
        <dbReference type="EMBL" id="CAG8619001.1"/>
    </source>
</evidence>
<dbReference type="FunFam" id="1.10.20.10:FF:000001">
    <property type="entry name" value="Histone H3"/>
    <property type="match status" value="1"/>
</dbReference>
<dbReference type="GO" id="GO:0046982">
    <property type="term" value="F:protein heterodimerization activity"/>
    <property type="evidence" value="ECO:0007669"/>
    <property type="project" value="InterPro"/>
</dbReference>